<dbReference type="InterPro" id="IPR012340">
    <property type="entry name" value="NA-bd_OB-fold"/>
</dbReference>
<dbReference type="GO" id="GO:0003684">
    <property type="term" value="F:damaged DNA binding"/>
    <property type="evidence" value="ECO:0007669"/>
    <property type="project" value="TreeGrafter"/>
</dbReference>
<evidence type="ECO:0008006" key="6">
    <source>
        <dbReference type="Google" id="ProtNLM"/>
    </source>
</evidence>
<proteinExistence type="inferred from homology"/>
<comment type="caution">
    <text evidence="4">The sequence shown here is derived from an EMBL/GenBank/DDBJ whole genome shotgun (WGS) entry which is preliminary data.</text>
</comment>
<dbReference type="OrthoDB" id="188186at2759"/>
<dbReference type="GO" id="GO:0006284">
    <property type="term" value="P:base-excision repair"/>
    <property type="evidence" value="ECO:0007669"/>
    <property type="project" value="TreeGrafter"/>
</dbReference>
<dbReference type="GO" id="GO:0000724">
    <property type="term" value="P:double-strand break repair via homologous recombination"/>
    <property type="evidence" value="ECO:0007669"/>
    <property type="project" value="TreeGrafter"/>
</dbReference>
<reference evidence="4" key="1">
    <citation type="submission" date="2014-03" db="EMBL/GenBank/DDBJ databases">
        <authorList>
            <person name="Casaregola S."/>
        </authorList>
    </citation>
    <scope>NUCLEOTIDE SEQUENCE [LARGE SCALE GENOMIC DNA]</scope>
    <source>
        <strain evidence="4">CLIB 918</strain>
    </source>
</reference>
<organism evidence="4 5">
    <name type="scientific">Geotrichum candidum</name>
    <name type="common">Oospora lactis</name>
    <name type="synonym">Dipodascus geotrichum</name>
    <dbReference type="NCBI Taxonomy" id="1173061"/>
    <lineage>
        <taxon>Eukaryota</taxon>
        <taxon>Fungi</taxon>
        <taxon>Dikarya</taxon>
        <taxon>Ascomycota</taxon>
        <taxon>Saccharomycotina</taxon>
        <taxon>Dipodascomycetes</taxon>
        <taxon>Dipodascales</taxon>
        <taxon>Dipodascaceae</taxon>
        <taxon>Geotrichum</taxon>
    </lineage>
</organism>
<dbReference type="Proteomes" id="UP000242525">
    <property type="component" value="Unassembled WGS sequence"/>
</dbReference>
<gene>
    <name evidence="4" type="ORF">BN980_GECA04s06423g</name>
</gene>
<protein>
    <recommendedName>
        <fullName evidence="6">Replication factor A protein 3</fullName>
    </recommendedName>
</protein>
<evidence type="ECO:0000313" key="4">
    <source>
        <dbReference type="EMBL" id="CDO53227.1"/>
    </source>
</evidence>
<keyword evidence="5" id="KW-1185">Reference proteome</keyword>
<dbReference type="InterPro" id="IPR013970">
    <property type="entry name" value="Rfa2"/>
</dbReference>
<dbReference type="GO" id="GO:0006260">
    <property type="term" value="P:DNA replication"/>
    <property type="evidence" value="ECO:0007669"/>
    <property type="project" value="InterPro"/>
</dbReference>
<dbReference type="Gene3D" id="2.40.50.140">
    <property type="entry name" value="Nucleic acid-binding proteins"/>
    <property type="match status" value="1"/>
</dbReference>
<keyword evidence="3" id="KW-0539">Nucleus</keyword>
<evidence type="ECO:0000256" key="1">
    <source>
        <dbReference type="ARBA" id="ARBA00004123"/>
    </source>
</evidence>
<dbReference type="EMBL" id="CCBN010000004">
    <property type="protein sequence ID" value="CDO53227.1"/>
    <property type="molecule type" value="Genomic_DNA"/>
</dbReference>
<dbReference type="AlphaFoldDB" id="A0A0J9X8W1"/>
<dbReference type="SUPFAM" id="SSF50249">
    <property type="entry name" value="Nucleic acid-binding proteins"/>
    <property type="match status" value="1"/>
</dbReference>
<dbReference type="GO" id="GO:0005662">
    <property type="term" value="C:DNA replication factor A complex"/>
    <property type="evidence" value="ECO:0007669"/>
    <property type="project" value="TreeGrafter"/>
</dbReference>
<evidence type="ECO:0000256" key="2">
    <source>
        <dbReference type="ARBA" id="ARBA00009761"/>
    </source>
</evidence>
<dbReference type="PANTHER" id="PTHR15114:SF1">
    <property type="entry name" value="REPLICATION PROTEIN A 14 KDA SUBUNIT"/>
    <property type="match status" value="1"/>
</dbReference>
<dbReference type="CDD" id="cd04479">
    <property type="entry name" value="RPA3"/>
    <property type="match status" value="1"/>
</dbReference>
<dbReference type="STRING" id="1173061.A0A0J9X8W1"/>
<dbReference type="PANTHER" id="PTHR15114">
    <property type="entry name" value="REPLICATION PROTEIN A3"/>
    <property type="match status" value="1"/>
</dbReference>
<dbReference type="GO" id="GO:0006289">
    <property type="term" value="P:nucleotide-excision repair"/>
    <property type="evidence" value="ECO:0007669"/>
    <property type="project" value="TreeGrafter"/>
</dbReference>
<dbReference type="Pfam" id="PF08661">
    <property type="entry name" value="Rep_fac-A_3"/>
    <property type="match status" value="1"/>
</dbReference>
<comment type="subcellular location">
    <subcellularLocation>
        <location evidence="1">Nucleus</location>
    </subcellularLocation>
</comment>
<dbReference type="GO" id="GO:0006298">
    <property type="term" value="P:mismatch repair"/>
    <property type="evidence" value="ECO:0007669"/>
    <property type="project" value="TreeGrafter"/>
</dbReference>
<dbReference type="GO" id="GO:0003697">
    <property type="term" value="F:single-stranded DNA binding"/>
    <property type="evidence" value="ECO:0007669"/>
    <property type="project" value="TreeGrafter"/>
</dbReference>
<sequence length="110" mass="12102">MASFITPRVNATYLDEFKTKNVRIVGQVTQVHGDNVVIDANGQVQLNLSPAVGELKVGQFCEIIGTVQNDLSIHVSGVQDFGDNVDLAVFNSLAKYSNKYHDLFYDPNTL</sequence>
<evidence type="ECO:0000256" key="3">
    <source>
        <dbReference type="ARBA" id="ARBA00023242"/>
    </source>
</evidence>
<name>A0A0J9X8W1_GEOCN</name>
<evidence type="ECO:0000313" key="5">
    <source>
        <dbReference type="Proteomes" id="UP000242525"/>
    </source>
</evidence>
<accession>A0A0J9X8W1</accession>
<dbReference type="GO" id="GO:0035861">
    <property type="term" value="C:site of double-strand break"/>
    <property type="evidence" value="ECO:0007669"/>
    <property type="project" value="TreeGrafter"/>
</dbReference>
<comment type="similarity">
    <text evidence="2">Belongs to the replication factor A protein 3 family.</text>
</comment>